<dbReference type="Gene3D" id="2.40.420.20">
    <property type="match status" value="1"/>
</dbReference>
<dbReference type="Proteomes" id="UP001144256">
    <property type="component" value="Unassembled WGS sequence"/>
</dbReference>
<dbReference type="RefSeq" id="WP_281818023.1">
    <property type="nucleotide sequence ID" value="NZ_BRLB01000015.1"/>
</dbReference>
<dbReference type="SUPFAM" id="SSF51230">
    <property type="entry name" value="Single hybrid motif"/>
    <property type="match status" value="1"/>
</dbReference>
<evidence type="ECO:0000313" key="4">
    <source>
        <dbReference type="Proteomes" id="UP001144256"/>
    </source>
</evidence>
<organism evidence="3 4">
    <name type="scientific">Vallitalea longa</name>
    <dbReference type="NCBI Taxonomy" id="2936439"/>
    <lineage>
        <taxon>Bacteria</taxon>
        <taxon>Bacillati</taxon>
        <taxon>Bacillota</taxon>
        <taxon>Clostridia</taxon>
        <taxon>Lachnospirales</taxon>
        <taxon>Vallitaleaceae</taxon>
        <taxon>Vallitalea</taxon>
    </lineage>
</organism>
<gene>
    <name evidence="3" type="ORF">SH1V18_36840</name>
</gene>
<keyword evidence="4" id="KW-1185">Reference proteome</keyword>
<dbReference type="PROSITE" id="PS51257">
    <property type="entry name" value="PROKAR_LIPOPROTEIN"/>
    <property type="match status" value="1"/>
</dbReference>
<proteinExistence type="predicted"/>
<dbReference type="EMBL" id="BRLB01000015">
    <property type="protein sequence ID" value="GKX31204.1"/>
    <property type="molecule type" value="Genomic_DNA"/>
</dbReference>
<evidence type="ECO:0000259" key="1">
    <source>
        <dbReference type="Pfam" id="PF00364"/>
    </source>
</evidence>
<evidence type="ECO:0000259" key="2">
    <source>
        <dbReference type="Pfam" id="PF25967"/>
    </source>
</evidence>
<feature type="domain" description="Multidrug resistance protein MdtA-like C-terminal permuted SH3" evidence="2">
    <location>
        <begin position="224"/>
        <end position="270"/>
    </location>
</feature>
<dbReference type="InterPro" id="IPR000089">
    <property type="entry name" value="Biotin_lipoyl"/>
</dbReference>
<evidence type="ECO:0000313" key="3">
    <source>
        <dbReference type="EMBL" id="GKX31204.1"/>
    </source>
</evidence>
<sequence length="287" mass="31938">MRYKIILSCLVIIISLSGCSLIPDKIAKSEEIVRTVEVQEIKKEINDIILDYLGTVIVNDERFLFSDVSGTITRINVAKGERVNEDKELINIKENEDNTQIIKSDVDGYVKELFVTSRGEVEEGNPLISISAYNHRASFGITSKDIKNVKIGTKANILIDGIETSGRVCQISPYPDESSKTFPAQIELVGTYEKEDYIVGAVTEIDLIIGQEEGFYLDINNVLNEGDPFVYLVGDDNRAVKQNITIKGYSKNKVLVEGLKNKDKVIISGTSNLKEGQKVKIAEEEVE</sequence>
<reference evidence="3" key="1">
    <citation type="submission" date="2022-06" db="EMBL/GenBank/DDBJ databases">
        <title>Vallitalea longa sp. nov., an anaerobic bacterium isolated from marine sediment.</title>
        <authorList>
            <person name="Hirano S."/>
            <person name="Terahara T."/>
            <person name="Mori K."/>
            <person name="Hamada M."/>
            <person name="Matsumoto R."/>
            <person name="Kobayashi T."/>
        </authorList>
    </citation>
    <scope>NUCLEOTIDE SEQUENCE</scope>
    <source>
        <strain evidence="3">SH18-1</strain>
    </source>
</reference>
<dbReference type="PANTHER" id="PTHR30469:SF20">
    <property type="entry name" value="EFFLUX RND TRANSPORTER PERIPLASMIC ADAPTOR SUBUNIT"/>
    <property type="match status" value="1"/>
</dbReference>
<name>A0A9W6DHU1_9FIRM</name>
<dbReference type="Pfam" id="PF00364">
    <property type="entry name" value="Biotin_lipoyl"/>
    <property type="match status" value="1"/>
</dbReference>
<feature type="domain" description="Lipoyl-binding" evidence="1">
    <location>
        <begin position="70"/>
        <end position="130"/>
    </location>
</feature>
<dbReference type="Pfam" id="PF25967">
    <property type="entry name" value="RND-MFP_C"/>
    <property type="match status" value="1"/>
</dbReference>
<dbReference type="GO" id="GO:0015562">
    <property type="term" value="F:efflux transmembrane transporter activity"/>
    <property type="evidence" value="ECO:0007669"/>
    <property type="project" value="TreeGrafter"/>
</dbReference>
<dbReference type="AlphaFoldDB" id="A0A9W6DHU1"/>
<dbReference type="Gene3D" id="2.40.50.100">
    <property type="match status" value="1"/>
</dbReference>
<comment type="caution">
    <text evidence="3">The sequence shown here is derived from an EMBL/GenBank/DDBJ whole genome shotgun (WGS) entry which is preliminary data.</text>
</comment>
<accession>A0A9W6DHU1</accession>
<dbReference type="GO" id="GO:1990281">
    <property type="term" value="C:efflux pump complex"/>
    <property type="evidence" value="ECO:0007669"/>
    <property type="project" value="TreeGrafter"/>
</dbReference>
<protein>
    <submittedName>
        <fullName evidence="3">Uncharacterized protein</fullName>
    </submittedName>
</protein>
<dbReference type="PANTHER" id="PTHR30469">
    <property type="entry name" value="MULTIDRUG RESISTANCE PROTEIN MDTA"/>
    <property type="match status" value="1"/>
</dbReference>
<dbReference type="InterPro" id="IPR058627">
    <property type="entry name" value="MdtA-like_C"/>
</dbReference>
<dbReference type="InterPro" id="IPR011053">
    <property type="entry name" value="Single_hybrid_motif"/>
</dbReference>